<protein>
    <submittedName>
        <fullName evidence="2">Uncharacterized protein</fullName>
    </submittedName>
</protein>
<name>A0AAD2ADU5_9LAMI</name>
<evidence type="ECO:0000256" key="1">
    <source>
        <dbReference type="SAM" id="MobiDB-lite"/>
    </source>
</evidence>
<keyword evidence="3" id="KW-1185">Reference proteome</keyword>
<reference evidence="2" key="1">
    <citation type="submission" date="2023-05" db="EMBL/GenBank/DDBJ databases">
        <authorList>
            <person name="Huff M."/>
        </authorList>
    </citation>
    <scope>NUCLEOTIDE SEQUENCE</scope>
</reference>
<dbReference type="AlphaFoldDB" id="A0AAD2ADU5"/>
<evidence type="ECO:0000313" key="3">
    <source>
        <dbReference type="Proteomes" id="UP000834106"/>
    </source>
</evidence>
<organism evidence="2 3">
    <name type="scientific">Fraxinus pennsylvanica</name>
    <dbReference type="NCBI Taxonomy" id="56036"/>
    <lineage>
        <taxon>Eukaryota</taxon>
        <taxon>Viridiplantae</taxon>
        <taxon>Streptophyta</taxon>
        <taxon>Embryophyta</taxon>
        <taxon>Tracheophyta</taxon>
        <taxon>Spermatophyta</taxon>
        <taxon>Magnoliopsida</taxon>
        <taxon>eudicotyledons</taxon>
        <taxon>Gunneridae</taxon>
        <taxon>Pentapetalae</taxon>
        <taxon>asterids</taxon>
        <taxon>lamiids</taxon>
        <taxon>Lamiales</taxon>
        <taxon>Oleaceae</taxon>
        <taxon>Oleeae</taxon>
        <taxon>Fraxinus</taxon>
    </lineage>
</organism>
<feature type="region of interest" description="Disordered" evidence="1">
    <location>
        <begin position="158"/>
        <end position="185"/>
    </location>
</feature>
<proteinExistence type="predicted"/>
<dbReference type="Proteomes" id="UP000834106">
    <property type="component" value="Chromosome 20"/>
</dbReference>
<feature type="compositionally biased region" description="Basic and acidic residues" evidence="1">
    <location>
        <begin position="169"/>
        <end position="179"/>
    </location>
</feature>
<dbReference type="EMBL" id="OU503055">
    <property type="protein sequence ID" value="CAI9784281.1"/>
    <property type="molecule type" value="Genomic_DNA"/>
</dbReference>
<sequence>MGQPLGNFITGNFEGPSKISFANIPGKEKSAWGIPLRTDTRYTSSDASFFSSSLHVLSHEKLNLDNSDQSGQLVDDGFSRIKKTYLEDEHKDPLAYIGPTPIGSFLPGDEDELLAGLMDDFDLNGMPCVDRRRLEGTSPSPPLKSQELIAVGIWEKSTEEGNDMVRGPEYIDRSDEEGKNSCNTE</sequence>
<gene>
    <name evidence="2" type="ORF">FPE_LOCUS31711</name>
</gene>
<accession>A0AAD2ADU5</accession>
<evidence type="ECO:0000313" key="2">
    <source>
        <dbReference type="EMBL" id="CAI9784281.1"/>
    </source>
</evidence>